<feature type="transmembrane region" description="Helical" evidence="1">
    <location>
        <begin position="57"/>
        <end position="74"/>
    </location>
</feature>
<protein>
    <submittedName>
        <fullName evidence="2">Uncharacterized protein</fullName>
    </submittedName>
</protein>
<reference evidence="3" key="1">
    <citation type="journal article" date="2023" name="Int. J. Syst. Evol. Microbiol.">
        <title>Mesoterricola silvestris gen. nov., sp. nov., Mesoterricola sediminis sp. nov., Geothrix oryzae sp. nov., Geothrix edaphica sp. nov., Geothrix rubra sp. nov., and Geothrix limicola sp. nov., six novel members of Acidobacteriota isolated from soils.</title>
        <authorList>
            <person name="Itoh H."/>
            <person name="Sugisawa Y."/>
            <person name="Mise K."/>
            <person name="Xu Z."/>
            <person name="Kuniyasu M."/>
            <person name="Ushijima N."/>
            <person name="Kawano K."/>
            <person name="Kobayashi E."/>
            <person name="Shiratori Y."/>
            <person name="Masuda Y."/>
            <person name="Senoo K."/>
        </authorList>
    </citation>
    <scope>NUCLEOTIDE SEQUENCE [LARGE SCALE GENOMIC DNA]</scope>
    <source>
        <strain evidence="3">W79</strain>
    </source>
</reference>
<feature type="transmembrane region" description="Helical" evidence="1">
    <location>
        <begin position="262"/>
        <end position="280"/>
    </location>
</feature>
<evidence type="ECO:0000313" key="3">
    <source>
        <dbReference type="Proteomes" id="UP001238179"/>
    </source>
</evidence>
<gene>
    <name evidence="2" type="ORF">METEAL_37670</name>
</gene>
<dbReference type="RefSeq" id="WP_316413268.1">
    <property type="nucleotide sequence ID" value="NZ_AP027080.1"/>
</dbReference>
<evidence type="ECO:0000256" key="1">
    <source>
        <dbReference type="SAM" id="Phobius"/>
    </source>
</evidence>
<keyword evidence="1" id="KW-0472">Membrane</keyword>
<sequence>MIAAWLFLYLGGLVHGLAIYGLDFQGPRFWVLVLPVALLPVPVLLKRHRPRLFDAVPIRPLALAGLAAALLFMRGLNLDHWSTPDLVPSALVALMGAASLWVALKDPMREDGALIWLRIGLWQLTGFLHPVMPLAGASVFAFLGAFGQLHPVPFRPCRAPSPRAFPAALALGLVLAKPWWDYAANPGWAPDLAAWGLGAGLTYLLPLQRLGCRVPMKALYGALALLFVAYLPQWGWAWGLLLGLTWGWTWQRLERPLPFRRLSYGLLLGFVLSFALHANLQIPVLRHVLWLGN</sequence>
<keyword evidence="1" id="KW-1133">Transmembrane helix</keyword>
<organism evidence="2 3">
    <name type="scientific">Mesoterricola silvestris</name>
    <dbReference type="NCBI Taxonomy" id="2927979"/>
    <lineage>
        <taxon>Bacteria</taxon>
        <taxon>Pseudomonadati</taxon>
        <taxon>Acidobacteriota</taxon>
        <taxon>Holophagae</taxon>
        <taxon>Holophagales</taxon>
        <taxon>Holophagaceae</taxon>
        <taxon>Mesoterricola</taxon>
    </lineage>
</organism>
<feature type="transmembrane region" description="Helical" evidence="1">
    <location>
        <begin position="28"/>
        <end position="45"/>
    </location>
</feature>
<proteinExistence type="predicted"/>
<feature type="transmembrane region" description="Helical" evidence="1">
    <location>
        <begin position="86"/>
        <end position="104"/>
    </location>
</feature>
<dbReference type="AlphaFoldDB" id="A0AA48H234"/>
<keyword evidence="3" id="KW-1185">Reference proteome</keyword>
<feature type="transmembrane region" description="Helical" evidence="1">
    <location>
        <begin position="134"/>
        <end position="152"/>
    </location>
</feature>
<feature type="transmembrane region" description="Helical" evidence="1">
    <location>
        <begin position="219"/>
        <end position="242"/>
    </location>
</feature>
<accession>A0AA48H234</accession>
<name>A0AA48H234_9BACT</name>
<dbReference type="EMBL" id="AP027080">
    <property type="protein sequence ID" value="BDU74593.1"/>
    <property type="molecule type" value="Genomic_DNA"/>
</dbReference>
<dbReference type="Proteomes" id="UP001238179">
    <property type="component" value="Chromosome"/>
</dbReference>
<dbReference type="KEGG" id="msil:METEAL_37670"/>
<keyword evidence="1" id="KW-0812">Transmembrane</keyword>
<evidence type="ECO:0000313" key="2">
    <source>
        <dbReference type="EMBL" id="BDU74593.1"/>
    </source>
</evidence>